<keyword evidence="8" id="KW-1185">Reference proteome</keyword>
<dbReference type="Gene3D" id="3.40.50.410">
    <property type="entry name" value="von Willebrand factor, type A domain"/>
    <property type="match status" value="1"/>
</dbReference>
<dbReference type="InterPro" id="IPR036465">
    <property type="entry name" value="vWFA_dom_sf"/>
</dbReference>
<accession>A0ABW5E131</accession>
<dbReference type="PANTHER" id="PTHR22550">
    <property type="entry name" value="SPORE GERMINATION PROTEIN"/>
    <property type="match status" value="1"/>
</dbReference>
<dbReference type="InterPro" id="IPR011933">
    <property type="entry name" value="Double_TM_dom"/>
</dbReference>
<dbReference type="PROSITE" id="PS50234">
    <property type="entry name" value="VWFA"/>
    <property type="match status" value="1"/>
</dbReference>
<sequence length="341" mass="37618">MTLLYPWVIALIPLALWLIRRRRDRSSVTVPSLSLWPEKESGKARYLWIPIALRRLAIICILVALARPQWTSQHSLDISEGIAIQMLIDVSSSMDMDVQDFAGEQSSRMEVAKTMVSNFIAGDGDTLTGRPNDLIGLITFARYADTRSPLTFGHDALVQIVKNLQIQERPNEDGTAYGDALALAAARLKKLDELKHGDFRTDIDSVQSRVIILLTDGENNSGAHLPTEAAGLAKEWDCKIYAISLGDSNFAPTNAAGQETLTAAEQVLDHISKETGGIFRKASDYESLLSVYAEIDKLERAEFSTRSYDIQSECFWLPLSVALASLLVALSLEATILRVVP</sequence>
<gene>
    <name evidence="7" type="ORF">ACFSQZ_06300</name>
</gene>
<dbReference type="Proteomes" id="UP001597297">
    <property type="component" value="Unassembled WGS sequence"/>
</dbReference>
<keyword evidence="2 5" id="KW-0812">Transmembrane</keyword>
<dbReference type="InterPro" id="IPR024163">
    <property type="entry name" value="Aerotolerance_reg_N"/>
</dbReference>
<keyword evidence="1" id="KW-1003">Cell membrane</keyword>
<protein>
    <submittedName>
        <fullName evidence="7">VWA domain-containing protein</fullName>
    </submittedName>
</protein>
<feature type="domain" description="VWFA" evidence="6">
    <location>
        <begin position="83"/>
        <end position="295"/>
    </location>
</feature>
<keyword evidence="4 5" id="KW-0472">Membrane</keyword>
<dbReference type="EMBL" id="JBHUJC010000019">
    <property type="protein sequence ID" value="MFD2276071.1"/>
    <property type="molecule type" value="Genomic_DNA"/>
</dbReference>
<dbReference type="SUPFAM" id="SSF53300">
    <property type="entry name" value="vWA-like"/>
    <property type="match status" value="1"/>
</dbReference>
<organism evidence="7 8">
    <name type="scientific">Rubritalea spongiae</name>
    <dbReference type="NCBI Taxonomy" id="430797"/>
    <lineage>
        <taxon>Bacteria</taxon>
        <taxon>Pseudomonadati</taxon>
        <taxon>Verrucomicrobiota</taxon>
        <taxon>Verrucomicrobiia</taxon>
        <taxon>Verrucomicrobiales</taxon>
        <taxon>Rubritaleaceae</taxon>
        <taxon>Rubritalea</taxon>
    </lineage>
</organism>
<evidence type="ECO:0000313" key="8">
    <source>
        <dbReference type="Proteomes" id="UP001597297"/>
    </source>
</evidence>
<name>A0ABW5E131_9BACT</name>
<evidence type="ECO:0000256" key="5">
    <source>
        <dbReference type="SAM" id="Phobius"/>
    </source>
</evidence>
<evidence type="ECO:0000313" key="7">
    <source>
        <dbReference type="EMBL" id="MFD2276071.1"/>
    </source>
</evidence>
<evidence type="ECO:0000256" key="1">
    <source>
        <dbReference type="ARBA" id="ARBA00022475"/>
    </source>
</evidence>
<comment type="caution">
    <text evidence="7">The sequence shown here is derived from an EMBL/GenBank/DDBJ whole genome shotgun (WGS) entry which is preliminary data.</text>
</comment>
<dbReference type="InterPro" id="IPR050768">
    <property type="entry name" value="UPF0353/GerABKA_families"/>
</dbReference>
<dbReference type="Pfam" id="PF13519">
    <property type="entry name" value="VWA_2"/>
    <property type="match status" value="1"/>
</dbReference>
<dbReference type="NCBIfam" id="TIGR02226">
    <property type="entry name" value="two_anch"/>
    <property type="match status" value="1"/>
</dbReference>
<proteinExistence type="predicted"/>
<evidence type="ECO:0000256" key="2">
    <source>
        <dbReference type="ARBA" id="ARBA00022692"/>
    </source>
</evidence>
<evidence type="ECO:0000259" key="6">
    <source>
        <dbReference type="PROSITE" id="PS50234"/>
    </source>
</evidence>
<evidence type="ECO:0000256" key="3">
    <source>
        <dbReference type="ARBA" id="ARBA00022989"/>
    </source>
</evidence>
<dbReference type="RefSeq" id="WP_377095292.1">
    <property type="nucleotide sequence ID" value="NZ_JBHSJM010000001.1"/>
</dbReference>
<feature type="transmembrane region" description="Helical" evidence="5">
    <location>
        <begin position="315"/>
        <end position="337"/>
    </location>
</feature>
<dbReference type="InterPro" id="IPR002035">
    <property type="entry name" value="VWF_A"/>
</dbReference>
<dbReference type="SMART" id="SM00327">
    <property type="entry name" value="VWA"/>
    <property type="match status" value="1"/>
</dbReference>
<evidence type="ECO:0000256" key="4">
    <source>
        <dbReference type="ARBA" id="ARBA00023136"/>
    </source>
</evidence>
<dbReference type="Pfam" id="PF07584">
    <property type="entry name" value="BatA"/>
    <property type="match status" value="1"/>
</dbReference>
<dbReference type="PANTHER" id="PTHR22550:SF5">
    <property type="entry name" value="LEUCINE ZIPPER PROTEIN 4"/>
    <property type="match status" value="1"/>
</dbReference>
<keyword evidence="3 5" id="KW-1133">Transmembrane helix</keyword>
<reference evidence="8" key="1">
    <citation type="journal article" date="2019" name="Int. J. Syst. Evol. Microbiol.">
        <title>The Global Catalogue of Microorganisms (GCM) 10K type strain sequencing project: providing services to taxonomists for standard genome sequencing and annotation.</title>
        <authorList>
            <consortium name="The Broad Institute Genomics Platform"/>
            <consortium name="The Broad Institute Genome Sequencing Center for Infectious Disease"/>
            <person name="Wu L."/>
            <person name="Ma J."/>
        </authorList>
    </citation>
    <scope>NUCLEOTIDE SEQUENCE [LARGE SCALE GENOMIC DNA]</scope>
    <source>
        <strain evidence="8">JCM 16545</strain>
    </source>
</reference>